<dbReference type="RefSeq" id="XP_041557211.1">
    <property type="nucleotide sequence ID" value="XM_041704646.1"/>
</dbReference>
<protein>
    <recommendedName>
        <fullName evidence="3">Enoyl reductase (ER) domain-containing protein</fullName>
    </recommendedName>
</protein>
<evidence type="ECO:0000259" key="3">
    <source>
        <dbReference type="SMART" id="SM00829"/>
    </source>
</evidence>
<evidence type="ECO:0000313" key="4">
    <source>
        <dbReference type="EMBL" id="BCS25017.1"/>
    </source>
</evidence>
<dbReference type="InterPro" id="IPR013149">
    <property type="entry name" value="ADH-like_C"/>
</dbReference>
<evidence type="ECO:0000256" key="2">
    <source>
        <dbReference type="ARBA" id="ARBA00023002"/>
    </source>
</evidence>
<evidence type="ECO:0000256" key="1">
    <source>
        <dbReference type="ARBA" id="ARBA00008072"/>
    </source>
</evidence>
<dbReference type="SMART" id="SM00829">
    <property type="entry name" value="PKS_ER"/>
    <property type="match status" value="1"/>
</dbReference>
<keyword evidence="2" id="KW-0560">Oxidoreductase</keyword>
<dbReference type="InterPro" id="IPR020843">
    <property type="entry name" value="ER"/>
</dbReference>
<keyword evidence="5" id="KW-1185">Reference proteome</keyword>
<gene>
    <name evidence="4" type="ORF">APUU_41461S</name>
</gene>
<dbReference type="AlphaFoldDB" id="A0A7R8ANL5"/>
<dbReference type="OrthoDB" id="10257049at2759"/>
<dbReference type="SUPFAM" id="SSF51735">
    <property type="entry name" value="NAD(P)-binding Rossmann-fold domains"/>
    <property type="match status" value="1"/>
</dbReference>
<evidence type="ECO:0000313" key="5">
    <source>
        <dbReference type="Proteomes" id="UP000654913"/>
    </source>
</evidence>
<proteinExistence type="inferred from homology"/>
<name>A0A7R8ANL5_9EURO</name>
<dbReference type="EMBL" id="AP024446">
    <property type="protein sequence ID" value="BCS25017.1"/>
    <property type="molecule type" value="Genomic_DNA"/>
</dbReference>
<dbReference type="Pfam" id="PF00107">
    <property type="entry name" value="ADH_zinc_N"/>
    <property type="match status" value="1"/>
</dbReference>
<dbReference type="Proteomes" id="UP000654913">
    <property type="component" value="Chromosome 4"/>
</dbReference>
<dbReference type="Pfam" id="PF08240">
    <property type="entry name" value="ADH_N"/>
    <property type="match status" value="1"/>
</dbReference>
<dbReference type="GO" id="GO:0016651">
    <property type="term" value="F:oxidoreductase activity, acting on NAD(P)H"/>
    <property type="evidence" value="ECO:0007669"/>
    <property type="project" value="InterPro"/>
</dbReference>
<comment type="similarity">
    <text evidence="1">Belongs to the zinc-containing alcohol dehydrogenase family.</text>
</comment>
<dbReference type="PANTHER" id="PTHR45348">
    <property type="entry name" value="HYPOTHETICAL OXIDOREDUCTASE (EUROFUNG)"/>
    <property type="match status" value="1"/>
</dbReference>
<dbReference type="SUPFAM" id="SSF50129">
    <property type="entry name" value="GroES-like"/>
    <property type="match status" value="1"/>
</dbReference>
<sequence>MSYKALVADDRAELAVVESSPDYQLNDGEVLIQNIFSGVNPADIKHSTLLGIVDTVIGYDFCGRVTRTNRQSTLNIGDLVAGYTPSGVGRDSKFGTHQAFLVCPENMLFKVPQHLPHEDAACLTVVAMTAADAMYNLFDLPLPAPLNGGDFRGAAGPLLIWGASSSVGLCAIQFAAASGCYPIFVTASAARHEVLKELGATHLFDYSSPTVLDEIRQELERLQTGPIQYAIDAVGVDPNPLAVDGAESILSPNAKLLSVVVRRDARFQMPIATPHQDFRIQPPGVPHVINIPGKPEARQKAWAALLWAIDNYGQSFRLPSVEIFRGSGEEALAELRKVASGNRGYGKLVIPQPLK</sequence>
<dbReference type="CDD" id="cd08249">
    <property type="entry name" value="enoyl_reductase_like"/>
    <property type="match status" value="1"/>
</dbReference>
<dbReference type="InterPro" id="IPR036291">
    <property type="entry name" value="NAD(P)-bd_dom_sf"/>
</dbReference>
<dbReference type="KEGG" id="apuu:APUU_41461S"/>
<organism evidence="4 5">
    <name type="scientific">Aspergillus puulaauensis</name>
    <dbReference type="NCBI Taxonomy" id="1220207"/>
    <lineage>
        <taxon>Eukaryota</taxon>
        <taxon>Fungi</taxon>
        <taxon>Dikarya</taxon>
        <taxon>Ascomycota</taxon>
        <taxon>Pezizomycotina</taxon>
        <taxon>Eurotiomycetes</taxon>
        <taxon>Eurotiomycetidae</taxon>
        <taxon>Eurotiales</taxon>
        <taxon>Aspergillaceae</taxon>
        <taxon>Aspergillus</taxon>
    </lineage>
</organism>
<dbReference type="InterPro" id="IPR011032">
    <property type="entry name" value="GroES-like_sf"/>
</dbReference>
<dbReference type="Gene3D" id="3.40.50.720">
    <property type="entry name" value="NAD(P)-binding Rossmann-like Domain"/>
    <property type="match status" value="1"/>
</dbReference>
<dbReference type="Gene3D" id="3.90.180.10">
    <property type="entry name" value="Medium-chain alcohol dehydrogenases, catalytic domain"/>
    <property type="match status" value="1"/>
</dbReference>
<accession>A0A7R8ANL5</accession>
<dbReference type="GeneID" id="64975022"/>
<feature type="domain" description="Enoyl reductase (ER)" evidence="3">
    <location>
        <begin position="8"/>
        <end position="350"/>
    </location>
</feature>
<dbReference type="PANTHER" id="PTHR45348:SF7">
    <property type="entry name" value="ZINC BINDING OXIDOREDUCTASE, PUTATIVE-RELATED"/>
    <property type="match status" value="1"/>
</dbReference>
<dbReference type="InterPro" id="IPR047122">
    <property type="entry name" value="Trans-enoyl_RdTase-like"/>
</dbReference>
<dbReference type="InterPro" id="IPR013154">
    <property type="entry name" value="ADH-like_N"/>
</dbReference>
<reference evidence="4" key="2">
    <citation type="submission" date="2021-02" db="EMBL/GenBank/DDBJ databases">
        <title>Aspergillus puulaauensis MK2 genome sequence.</title>
        <authorList>
            <person name="Futagami T."/>
            <person name="Mori K."/>
            <person name="Kadooka C."/>
            <person name="Tanaka T."/>
        </authorList>
    </citation>
    <scope>NUCLEOTIDE SEQUENCE</scope>
    <source>
        <strain evidence="4">MK2</strain>
    </source>
</reference>
<reference evidence="4" key="1">
    <citation type="submission" date="2021-01" db="EMBL/GenBank/DDBJ databases">
        <authorList>
            <consortium name="Aspergillus puulaauensis MK2 genome sequencing consortium"/>
            <person name="Kazuki M."/>
            <person name="Futagami T."/>
        </authorList>
    </citation>
    <scope>NUCLEOTIDE SEQUENCE</scope>
    <source>
        <strain evidence="4">MK2</strain>
    </source>
</reference>